<dbReference type="AlphaFoldDB" id="A0A1X7UPC4"/>
<feature type="region of interest" description="Disordered" evidence="1">
    <location>
        <begin position="163"/>
        <end position="224"/>
    </location>
</feature>
<dbReference type="InParanoid" id="A0A1X7UPC4"/>
<evidence type="ECO:0000313" key="2">
    <source>
        <dbReference type="EnsemblMetazoa" id="Aqu2.1.29262_001"/>
    </source>
</evidence>
<evidence type="ECO:0000256" key="1">
    <source>
        <dbReference type="SAM" id="MobiDB-lite"/>
    </source>
</evidence>
<sequence length="224" mass="22962">MDRERDRGLGSEEAVIIKSGSCLWLVLMDLGTAEKILKEKNFRVLAWLKDYNVVLKILAMEYVVHILHKDCNVVLKNKLFDQWCFHNGGGVSFQLHRFHIVIVLAIEYIYGHVAVPPAPAPASWPASLKIVVLNCHMMSCLCLCRAATSRGAPAVWSAGAAGGCGRTPPPSSGGPPATGGRSPASGGGPPSTGGGLPATGGSRGIGGGGGGGPPTTGGGGGGTP</sequence>
<feature type="compositionally biased region" description="Gly residues" evidence="1">
    <location>
        <begin position="185"/>
        <end position="224"/>
    </location>
</feature>
<name>A0A1X7UPC4_AMPQE</name>
<proteinExistence type="predicted"/>
<accession>A0A1X7UPC4</accession>
<protein>
    <submittedName>
        <fullName evidence="2">Uncharacterized protein</fullName>
    </submittedName>
</protein>
<reference evidence="2" key="1">
    <citation type="submission" date="2017-05" db="UniProtKB">
        <authorList>
            <consortium name="EnsemblMetazoa"/>
        </authorList>
    </citation>
    <scope>IDENTIFICATION</scope>
</reference>
<feature type="compositionally biased region" description="Low complexity" evidence="1">
    <location>
        <begin position="174"/>
        <end position="184"/>
    </location>
</feature>
<dbReference type="EnsemblMetazoa" id="Aqu2.1.29262_001">
    <property type="protein sequence ID" value="Aqu2.1.29262_001"/>
    <property type="gene ID" value="Aqu2.1.29262"/>
</dbReference>
<organism evidence="2">
    <name type="scientific">Amphimedon queenslandica</name>
    <name type="common">Sponge</name>
    <dbReference type="NCBI Taxonomy" id="400682"/>
    <lineage>
        <taxon>Eukaryota</taxon>
        <taxon>Metazoa</taxon>
        <taxon>Porifera</taxon>
        <taxon>Demospongiae</taxon>
        <taxon>Heteroscleromorpha</taxon>
        <taxon>Haplosclerida</taxon>
        <taxon>Niphatidae</taxon>
        <taxon>Amphimedon</taxon>
    </lineage>
</organism>